<dbReference type="PANTHER" id="PTHR43943:SF2">
    <property type="entry name" value="DEHYDROGENASE_REDUCTASE 4"/>
    <property type="match status" value="1"/>
</dbReference>
<evidence type="ECO:0000256" key="2">
    <source>
        <dbReference type="ARBA" id="ARBA00023002"/>
    </source>
</evidence>
<reference evidence="3 4" key="1">
    <citation type="submission" date="2021-04" db="EMBL/GenBank/DDBJ databases">
        <authorList>
            <person name="Bliznina A."/>
        </authorList>
    </citation>
    <scope>NUCLEOTIDE SEQUENCE [LARGE SCALE GENOMIC DNA]</scope>
</reference>
<dbReference type="Proteomes" id="UP001158576">
    <property type="component" value="Chromosome 2"/>
</dbReference>
<evidence type="ECO:0000313" key="3">
    <source>
        <dbReference type="EMBL" id="CAG5111355.1"/>
    </source>
</evidence>
<dbReference type="EMBL" id="OU015567">
    <property type="protein sequence ID" value="CAG5111355.1"/>
    <property type="molecule type" value="Genomic_DNA"/>
</dbReference>
<gene>
    <name evidence="3" type="ORF">OKIOD_LOCUS14436</name>
</gene>
<dbReference type="InterPro" id="IPR002347">
    <property type="entry name" value="SDR_fam"/>
</dbReference>
<dbReference type="Pfam" id="PF13561">
    <property type="entry name" value="adh_short_C2"/>
    <property type="match status" value="1"/>
</dbReference>
<dbReference type="PRINTS" id="PR00081">
    <property type="entry name" value="GDHRDH"/>
</dbReference>
<keyword evidence="4" id="KW-1185">Reference proteome</keyword>
<organism evidence="3 4">
    <name type="scientific">Oikopleura dioica</name>
    <name type="common">Tunicate</name>
    <dbReference type="NCBI Taxonomy" id="34765"/>
    <lineage>
        <taxon>Eukaryota</taxon>
        <taxon>Metazoa</taxon>
        <taxon>Chordata</taxon>
        <taxon>Tunicata</taxon>
        <taxon>Appendicularia</taxon>
        <taxon>Copelata</taxon>
        <taxon>Oikopleuridae</taxon>
        <taxon>Oikopleura</taxon>
    </lineage>
</organism>
<evidence type="ECO:0000256" key="1">
    <source>
        <dbReference type="ARBA" id="ARBA00006484"/>
    </source>
</evidence>
<dbReference type="PRINTS" id="PR00080">
    <property type="entry name" value="SDRFAMILY"/>
</dbReference>
<evidence type="ECO:0000313" key="4">
    <source>
        <dbReference type="Proteomes" id="UP001158576"/>
    </source>
</evidence>
<dbReference type="PANTHER" id="PTHR43943">
    <property type="entry name" value="DEHYDROGENASE/REDUCTASE (SDR FAMILY) MEMBER 4"/>
    <property type="match status" value="1"/>
</dbReference>
<dbReference type="PROSITE" id="PS00061">
    <property type="entry name" value="ADH_SHORT"/>
    <property type="match status" value="1"/>
</dbReference>
<proteinExistence type="inferred from homology"/>
<keyword evidence="2" id="KW-0560">Oxidoreductase</keyword>
<dbReference type="NCBIfam" id="NF005559">
    <property type="entry name" value="PRK07231.1"/>
    <property type="match status" value="1"/>
</dbReference>
<name>A0ABN7T6Z8_OIKDI</name>
<dbReference type="Gene3D" id="3.40.50.720">
    <property type="entry name" value="NAD(P)-binding Rossmann-like Domain"/>
    <property type="match status" value="1"/>
</dbReference>
<dbReference type="InterPro" id="IPR036291">
    <property type="entry name" value="NAD(P)-bd_dom_sf"/>
</dbReference>
<comment type="similarity">
    <text evidence="1">Belongs to the short-chain dehydrogenases/reductases (SDR) family.</text>
</comment>
<dbReference type="SUPFAM" id="SSF51735">
    <property type="entry name" value="NAD(P)-binding Rossmann-fold domains"/>
    <property type="match status" value="1"/>
</dbReference>
<accession>A0ABN7T6Z8</accession>
<protein>
    <submittedName>
        <fullName evidence="3">Oidioi.mRNA.OKI2018_I69.chr2.g5671.t1.cds</fullName>
    </submittedName>
</protein>
<dbReference type="InterPro" id="IPR020904">
    <property type="entry name" value="Sc_DH/Rdtase_CS"/>
</dbReference>
<sequence>MRLTSRVAKALSGKTAIVTASTDGIGFAIAKRLAQDGAKVWISSRKQENVDSALEELRGMDLDVDGMVCHVGNRDHRHELIETVMEKDKSLNILVSNAAVNPFFGSILDTPEASWDKIFEINVKNAFQLIQECVPHLAQNEMSNITTIASIAGYQPMPMLGAYSVSKTALISLSKVLAMELADEGIRVNTVCPGVVKTKFAGAIVEMEDQVSQQFALKRFAVPDEMSGIVAFLSDDERASYVTGESYTVSGGGNFRL</sequence>